<accession>A0A7U2R3W8</accession>
<evidence type="ECO:0000313" key="2">
    <source>
        <dbReference type="EMBL" id="QRD93610.1"/>
    </source>
</evidence>
<dbReference type="VEuPathDB" id="FungiDB:F9C07_8060"/>
<sequence length="49" mass="5418">MRGPLTVQGLTRSKNPAPGQENVKKYLSALINTSNDESNKTDEQKWGSK</sequence>
<dbReference type="EMBL" id="CP044623">
    <property type="protein sequence ID" value="QRD93610.1"/>
    <property type="molecule type" value="Genomic_DNA"/>
</dbReference>
<feature type="region of interest" description="Disordered" evidence="1">
    <location>
        <begin position="1"/>
        <end position="22"/>
    </location>
</feature>
<dbReference type="AlphaFoldDB" id="A0A7U2R3W8"/>
<proteinExistence type="predicted"/>
<name>A0A7U2R3W8_ASPFN</name>
<organism evidence="2 3">
    <name type="scientific">Aspergillus flavus (strain ATCC 200026 / FGSC A1120 / IAM 13836 / NRRL 3357 / JCM 12722 / SRRC 167)</name>
    <dbReference type="NCBI Taxonomy" id="332952"/>
    <lineage>
        <taxon>Eukaryota</taxon>
        <taxon>Fungi</taxon>
        <taxon>Dikarya</taxon>
        <taxon>Ascomycota</taxon>
        <taxon>Pezizomycotina</taxon>
        <taxon>Eurotiomycetes</taxon>
        <taxon>Eurotiomycetidae</taxon>
        <taxon>Eurotiales</taxon>
        <taxon>Aspergillaceae</taxon>
        <taxon>Aspergillus</taxon>
        <taxon>Aspergillus subgen. Circumdati</taxon>
    </lineage>
</organism>
<protein>
    <submittedName>
        <fullName evidence="2">Uncharacterized protein</fullName>
    </submittedName>
</protein>
<reference evidence="3" key="1">
    <citation type="journal article" date="2021" name="G3 (Bethesda)">
        <title>Chromosome assembled and annotated genome sequence of Aspergillus flavus NRRL 3357.</title>
        <authorList>
            <person name="Skerker J.M."/>
            <person name="Pianalto K.M."/>
            <person name="Mondo S.J."/>
            <person name="Yang K."/>
            <person name="Arkin A.P."/>
            <person name="Keller N.P."/>
            <person name="Grigoriev I.V."/>
            <person name="Louise Glass N.L."/>
        </authorList>
    </citation>
    <scope>NUCLEOTIDE SEQUENCE [LARGE SCALE GENOMIC DNA]</scope>
    <source>
        <strain evidence="3">ATCC 200026 / FGSC A1120 / IAM 13836 / NRRL 3357 / JCM 12722 / SRRC 167</strain>
    </source>
</reference>
<evidence type="ECO:0000256" key="1">
    <source>
        <dbReference type="SAM" id="MobiDB-lite"/>
    </source>
</evidence>
<dbReference type="Proteomes" id="UP000596276">
    <property type="component" value="Chromosome 6"/>
</dbReference>
<gene>
    <name evidence="2" type="ORF">F9C07_8060</name>
</gene>
<keyword evidence="3" id="KW-1185">Reference proteome</keyword>
<evidence type="ECO:0000313" key="3">
    <source>
        <dbReference type="Proteomes" id="UP000596276"/>
    </source>
</evidence>